<evidence type="ECO:0000256" key="1">
    <source>
        <dbReference type="SAM" id="MobiDB-lite"/>
    </source>
</evidence>
<gene>
    <name evidence="2" type="ORF">UV8b_00198</name>
</gene>
<feature type="region of interest" description="Disordered" evidence="1">
    <location>
        <begin position="1"/>
        <end position="23"/>
    </location>
</feature>
<dbReference type="Proteomes" id="UP000027002">
    <property type="component" value="Chromosome 1"/>
</dbReference>
<dbReference type="EMBL" id="CP072753">
    <property type="protein sequence ID" value="QUC15957.1"/>
    <property type="molecule type" value="Genomic_DNA"/>
</dbReference>
<keyword evidence="3" id="KW-1185">Reference proteome</keyword>
<sequence length="71" mass="7574">MPAGWNIKGTKSEPTAAPRATEMRVTARNPTSLITLKCSAPYQVKGRCTQATSVAYLASTECKSNEQPGCL</sequence>
<dbReference type="AlphaFoldDB" id="A0A8E5HIM9"/>
<dbReference type="KEGG" id="uvi:66060976"/>
<protein>
    <submittedName>
        <fullName evidence="2">Uncharacterized protein</fullName>
    </submittedName>
</protein>
<organism evidence="2 3">
    <name type="scientific">Ustilaginoidea virens</name>
    <name type="common">Rice false smut fungus</name>
    <name type="synonym">Villosiclava virens</name>
    <dbReference type="NCBI Taxonomy" id="1159556"/>
    <lineage>
        <taxon>Eukaryota</taxon>
        <taxon>Fungi</taxon>
        <taxon>Dikarya</taxon>
        <taxon>Ascomycota</taxon>
        <taxon>Pezizomycotina</taxon>
        <taxon>Sordariomycetes</taxon>
        <taxon>Hypocreomycetidae</taxon>
        <taxon>Hypocreales</taxon>
        <taxon>Clavicipitaceae</taxon>
        <taxon>Ustilaginoidea</taxon>
    </lineage>
</organism>
<evidence type="ECO:0000313" key="2">
    <source>
        <dbReference type="EMBL" id="QUC15957.1"/>
    </source>
</evidence>
<evidence type="ECO:0000313" key="3">
    <source>
        <dbReference type="Proteomes" id="UP000027002"/>
    </source>
</evidence>
<proteinExistence type="predicted"/>
<reference evidence="2" key="1">
    <citation type="submission" date="2020-03" db="EMBL/GenBank/DDBJ databases">
        <title>A mixture of massive structural variations and highly conserved coding sequences in Ustilaginoidea virens genome.</title>
        <authorList>
            <person name="Zhang K."/>
            <person name="Zhao Z."/>
            <person name="Zhang Z."/>
            <person name="Li Y."/>
            <person name="Hsiang T."/>
            <person name="Sun W."/>
        </authorList>
    </citation>
    <scope>NUCLEOTIDE SEQUENCE</scope>
    <source>
        <strain evidence="2">UV-8b</strain>
    </source>
</reference>
<dbReference type="RefSeq" id="XP_042993630.1">
    <property type="nucleotide sequence ID" value="XM_043137696.1"/>
</dbReference>
<name>A0A8E5HIM9_USTVR</name>
<accession>A0A8E5HIM9</accession>
<dbReference type="GeneID" id="66060976"/>